<keyword evidence="2" id="KW-1185">Reference proteome</keyword>
<name>A0A6C1B7T9_9RHOO</name>
<organism evidence="1 2">
    <name type="scientific">Nitrogeniibacter mangrovi</name>
    <dbReference type="NCBI Taxonomy" id="2016596"/>
    <lineage>
        <taxon>Bacteria</taxon>
        <taxon>Pseudomonadati</taxon>
        <taxon>Pseudomonadota</taxon>
        <taxon>Betaproteobacteria</taxon>
        <taxon>Rhodocyclales</taxon>
        <taxon>Zoogloeaceae</taxon>
        <taxon>Nitrogeniibacter</taxon>
    </lineage>
</organism>
<dbReference type="Gene3D" id="1.25.40.10">
    <property type="entry name" value="Tetratricopeptide repeat domain"/>
    <property type="match status" value="1"/>
</dbReference>
<proteinExistence type="predicted"/>
<dbReference type="RefSeq" id="WP_173768264.1">
    <property type="nucleotide sequence ID" value="NZ_CP048836.1"/>
</dbReference>
<accession>A0A6C1B7T9</accession>
<gene>
    <name evidence="1" type="ORF">G3580_19140</name>
</gene>
<dbReference type="KEGG" id="azq:G3580_19140"/>
<sequence>MDLLDFTDCNLYFEDPLPAAAEALLEEAAAAYGEPTAEAALRRAYAIAPRNLTVLVGLYRFYFYQHRMDAALDVAEQAMAVSGATLGLPGHWKHLTAECVAHAAADGRFALLRFYLLALKAAAIVLLRQRRIAEARERLECIAALDSKDHLDSAKLLALIREFHDLPDSETALAA</sequence>
<dbReference type="AlphaFoldDB" id="A0A6C1B7T9"/>
<evidence type="ECO:0008006" key="3">
    <source>
        <dbReference type="Google" id="ProtNLM"/>
    </source>
</evidence>
<dbReference type="EMBL" id="CP048836">
    <property type="protein sequence ID" value="QID19547.1"/>
    <property type="molecule type" value="Genomic_DNA"/>
</dbReference>
<evidence type="ECO:0000313" key="2">
    <source>
        <dbReference type="Proteomes" id="UP000501991"/>
    </source>
</evidence>
<evidence type="ECO:0000313" key="1">
    <source>
        <dbReference type="EMBL" id="QID19547.1"/>
    </source>
</evidence>
<dbReference type="Proteomes" id="UP000501991">
    <property type="component" value="Chromosome"/>
</dbReference>
<dbReference type="InterPro" id="IPR011990">
    <property type="entry name" value="TPR-like_helical_dom_sf"/>
</dbReference>
<reference evidence="1 2" key="1">
    <citation type="submission" date="2020-02" db="EMBL/GenBank/DDBJ databases">
        <title>Nitrogenibacter mangrovi gen. nov., sp. nov. isolated from mangrove sediment, a denitrifying betaproteobacterium.</title>
        <authorList>
            <person name="Liao H."/>
            <person name="Tian Y."/>
        </authorList>
    </citation>
    <scope>NUCLEOTIDE SEQUENCE [LARGE SCALE GENOMIC DNA]</scope>
    <source>
        <strain evidence="1 2">M9-3-2</strain>
    </source>
</reference>
<protein>
    <recommendedName>
        <fullName evidence="3">Tetratricopeptide repeat protein</fullName>
    </recommendedName>
</protein>